<keyword evidence="5" id="KW-1185">Reference proteome</keyword>
<accession>A0ABV8IYJ3</accession>
<evidence type="ECO:0000259" key="3">
    <source>
        <dbReference type="Pfam" id="PF20568"/>
    </source>
</evidence>
<dbReference type="RefSeq" id="WP_378069266.1">
    <property type="nucleotide sequence ID" value="NZ_JBHSBL010000019.1"/>
</dbReference>
<evidence type="ECO:0000313" key="4">
    <source>
        <dbReference type="EMBL" id="MFC4068366.1"/>
    </source>
</evidence>
<protein>
    <submittedName>
        <fullName evidence="4">DUF6777 domain-containing protein</fullName>
    </submittedName>
</protein>
<evidence type="ECO:0000256" key="1">
    <source>
        <dbReference type="SAM" id="MobiDB-lite"/>
    </source>
</evidence>
<organism evidence="4 5">
    <name type="scientific">Actinoplanes subglobosus</name>
    <dbReference type="NCBI Taxonomy" id="1547892"/>
    <lineage>
        <taxon>Bacteria</taxon>
        <taxon>Bacillati</taxon>
        <taxon>Actinomycetota</taxon>
        <taxon>Actinomycetes</taxon>
        <taxon>Micromonosporales</taxon>
        <taxon>Micromonosporaceae</taxon>
        <taxon>Actinoplanes</taxon>
    </lineage>
</organism>
<dbReference type="Pfam" id="PF20568">
    <property type="entry name" value="DUF6777"/>
    <property type="match status" value="1"/>
</dbReference>
<feature type="region of interest" description="Disordered" evidence="1">
    <location>
        <begin position="284"/>
        <end position="359"/>
    </location>
</feature>
<comment type="caution">
    <text evidence="4">The sequence shown here is derived from an EMBL/GenBank/DDBJ whole genome shotgun (WGS) entry which is preliminary data.</text>
</comment>
<sequence>MKGIRIGCASGVKFAFDCCFYCFSVTEIKWAGKQRIGRKSVACAVLLALLIAVGGTSAACSGPVLVQAVARGAKTVAPFFDEALELGIDAMVDETFAIGGGTKKGDQPGLYGGTRNKKSCAKKRLTDFLGDPANRGKAQEWARVQGLAGPGEIRGFVRKLTPVVLRNDTLVKNHDYREGKAEAYEALLEAGIAVLVDEYGKPVVKCTCGNPLGSFDHDTGSLDVQWESARGKWKSYRPEKVVKIEPAAGEPLAAYELVDLEEGTAGLTRAAGVLGDAAEDETLSADPFRDQPGEAGPGAVGPDVDASSTGSPASPEPTPTSDGMPGTDPADPADPADLGTPVEPSPVDDLGQPPAGTVD</sequence>
<dbReference type="Proteomes" id="UP001595867">
    <property type="component" value="Unassembled WGS sequence"/>
</dbReference>
<feature type="compositionally biased region" description="Low complexity" evidence="1">
    <location>
        <begin position="322"/>
        <end position="341"/>
    </location>
</feature>
<keyword evidence="2" id="KW-0472">Membrane</keyword>
<dbReference type="InterPro" id="IPR046704">
    <property type="entry name" value="DUF6777"/>
</dbReference>
<gene>
    <name evidence="4" type="ORF">ACFO0C_25850</name>
</gene>
<keyword evidence="2" id="KW-1133">Transmembrane helix</keyword>
<keyword evidence="2" id="KW-0812">Transmembrane</keyword>
<reference evidence="5" key="1">
    <citation type="journal article" date="2019" name="Int. J. Syst. Evol. Microbiol.">
        <title>The Global Catalogue of Microorganisms (GCM) 10K type strain sequencing project: providing services to taxonomists for standard genome sequencing and annotation.</title>
        <authorList>
            <consortium name="The Broad Institute Genomics Platform"/>
            <consortium name="The Broad Institute Genome Sequencing Center for Infectious Disease"/>
            <person name="Wu L."/>
            <person name="Ma J."/>
        </authorList>
    </citation>
    <scope>NUCLEOTIDE SEQUENCE [LARGE SCALE GENOMIC DNA]</scope>
    <source>
        <strain evidence="5">TBRC 5832</strain>
    </source>
</reference>
<evidence type="ECO:0000313" key="5">
    <source>
        <dbReference type="Proteomes" id="UP001595867"/>
    </source>
</evidence>
<feature type="domain" description="DUF6777" evidence="3">
    <location>
        <begin position="104"/>
        <end position="264"/>
    </location>
</feature>
<feature type="transmembrane region" description="Helical" evidence="2">
    <location>
        <begin position="41"/>
        <end position="66"/>
    </location>
</feature>
<name>A0ABV8IYJ3_9ACTN</name>
<proteinExistence type="predicted"/>
<evidence type="ECO:0000256" key="2">
    <source>
        <dbReference type="SAM" id="Phobius"/>
    </source>
</evidence>
<dbReference type="EMBL" id="JBHSBL010000019">
    <property type="protein sequence ID" value="MFC4068366.1"/>
    <property type="molecule type" value="Genomic_DNA"/>
</dbReference>